<keyword evidence="1" id="KW-0732">Signal</keyword>
<organism evidence="2 3">
    <name type="scientific">Streptomyces coeruleoprunus</name>
    <dbReference type="NCBI Taxonomy" id="285563"/>
    <lineage>
        <taxon>Bacteria</taxon>
        <taxon>Bacillati</taxon>
        <taxon>Actinomycetota</taxon>
        <taxon>Actinomycetes</taxon>
        <taxon>Kitasatosporales</taxon>
        <taxon>Streptomycetaceae</taxon>
        <taxon>Streptomyces</taxon>
    </lineage>
</organism>
<comment type="caution">
    <text evidence="2">The sequence shown here is derived from an EMBL/GenBank/DDBJ whole genome shotgun (WGS) entry which is preliminary data.</text>
</comment>
<protein>
    <submittedName>
        <fullName evidence="2">Uncharacterized protein</fullName>
    </submittedName>
</protein>
<gene>
    <name evidence="2" type="ORF">ACFPM3_24140</name>
</gene>
<accession>A0ABV9XNX6</accession>
<evidence type="ECO:0000313" key="3">
    <source>
        <dbReference type="Proteomes" id="UP001595829"/>
    </source>
</evidence>
<evidence type="ECO:0000256" key="1">
    <source>
        <dbReference type="SAM" id="SignalP"/>
    </source>
</evidence>
<dbReference type="RefSeq" id="WP_345693018.1">
    <property type="nucleotide sequence ID" value="NZ_BAABIT010000001.1"/>
</dbReference>
<keyword evidence="3" id="KW-1185">Reference proteome</keyword>
<proteinExistence type="predicted"/>
<dbReference type="Proteomes" id="UP001595829">
    <property type="component" value="Unassembled WGS sequence"/>
</dbReference>
<sequence>MRTKIRGGLTKWPARILRALTAVALAVGAVAVVPSTAHAAASRGFAYVWANQPTAALNTPYTPSGYYSRNSAGAVNSVVRTGTGQYTVRFPRLGLLGGTVHVTAYGATSHSCNVASWNPVGDRLDVNVRCYTPSGYRANTLFTASFVNTAYLGGRFGHVWADQPSTGAYTPSRTYQFNSAGYTNTISRSGTGQYTVRLPAIGSAAGHVQVTAYGDVLARCKVVNWYPSGTAQLVNVRCFTLGGALRDTRFTLTYARDVGILRTTPAAYAWANQPTASSYYPAAAYRYNSAGDTNRITRHGVGVYRVWTPGMALGYGDVQVTAYGADSRHCKVDHWTPSNGIQVRCFTASGVPADTYYDVSFVR</sequence>
<feature type="signal peptide" evidence="1">
    <location>
        <begin position="1"/>
        <end position="39"/>
    </location>
</feature>
<name>A0ABV9XNX6_9ACTN</name>
<evidence type="ECO:0000313" key="2">
    <source>
        <dbReference type="EMBL" id="MFC5025222.1"/>
    </source>
</evidence>
<feature type="chain" id="PRO_5046045872" evidence="1">
    <location>
        <begin position="40"/>
        <end position="363"/>
    </location>
</feature>
<dbReference type="EMBL" id="JBHSJD010000020">
    <property type="protein sequence ID" value="MFC5025222.1"/>
    <property type="molecule type" value="Genomic_DNA"/>
</dbReference>
<reference evidence="3" key="1">
    <citation type="journal article" date="2019" name="Int. J. Syst. Evol. Microbiol.">
        <title>The Global Catalogue of Microorganisms (GCM) 10K type strain sequencing project: providing services to taxonomists for standard genome sequencing and annotation.</title>
        <authorList>
            <consortium name="The Broad Institute Genomics Platform"/>
            <consortium name="The Broad Institute Genome Sequencing Center for Infectious Disease"/>
            <person name="Wu L."/>
            <person name="Ma J."/>
        </authorList>
    </citation>
    <scope>NUCLEOTIDE SEQUENCE [LARGE SCALE GENOMIC DNA]</scope>
    <source>
        <strain evidence="3">CGMCC 4.1648</strain>
    </source>
</reference>